<dbReference type="EMBL" id="JAROAV010000057">
    <property type="protein sequence ID" value="MDF8266492.1"/>
    <property type="molecule type" value="Genomic_DNA"/>
</dbReference>
<comment type="caution">
    <text evidence="5">The sequence shown here is derived from an EMBL/GenBank/DDBJ whole genome shotgun (WGS) entry which is preliminary data.</text>
</comment>
<dbReference type="InterPro" id="IPR017867">
    <property type="entry name" value="Tyr_phospatase_low_mol_wt"/>
</dbReference>
<evidence type="ECO:0000256" key="3">
    <source>
        <dbReference type="ARBA" id="ARBA00022912"/>
    </source>
</evidence>
<evidence type="ECO:0000313" key="6">
    <source>
        <dbReference type="Proteomes" id="UP001528912"/>
    </source>
</evidence>
<organism evidence="5 6">
    <name type="scientific">Luteipulveratus flavus</name>
    <dbReference type="NCBI Taxonomy" id="3031728"/>
    <lineage>
        <taxon>Bacteria</taxon>
        <taxon>Bacillati</taxon>
        <taxon>Actinomycetota</taxon>
        <taxon>Actinomycetes</taxon>
        <taxon>Micrococcales</taxon>
        <taxon>Dermacoccaceae</taxon>
        <taxon>Luteipulveratus</taxon>
    </lineage>
</organism>
<evidence type="ECO:0000256" key="2">
    <source>
        <dbReference type="ARBA" id="ARBA00022801"/>
    </source>
</evidence>
<evidence type="ECO:0000256" key="1">
    <source>
        <dbReference type="ARBA" id="ARBA00011063"/>
    </source>
</evidence>
<evidence type="ECO:0000259" key="4">
    <source>
        <dbReference type="SMART" id="SM00226"/>
    </source>
</evidence>
<reference evidence="5 6" key="1">
    <citation type="submission" date="2023-03" db="EMBL/GenBank/DDBJ databases">
        <title>YIM 133296 draft genome.</title>
        <authorList>
            <person name="Xiong L."/>
        </authorList>
    </citation>
    <scope>NUCLEOTIDE SEQUENCE [LARGE SCALE GENOMIC DNA]</scope>
    <source>
        <strain evidence="5 6">YIM 133296</strain>
    </source>
</reference>
<dbReference type="PANTHER" id="PTHR11717:SF31">
    <property type="entry name" value="LOW MOLECULAR WEIGHT PROTEIN-TYROSINE-PHOSPHATASE ETP-RELATED"/>
    <property type="match status" value="1"/>
</dbReference>
<protein>
    <recommendedName>
        <fullName evidence="4">Phosphotyrosine protein phosphatase I domain-containing protein</fullName>
    </recommendedName>
</protein>
<dbReference type="RefSeq" id="WP_277193703.1">
    <property type="nucleotide sequence ID" value="NZ_JAROAV010000057.1"/>
</dbReference>
<proteinExistence type="inferred from homology"/>
<dbReference type="Pfam" id="PF01451">
    <property type="entry name" value="LMWPc"/>
    <property type="match status" value="1"/>
</dbReference>
<keyword evidence="6" id="KW-1185">Reference proteome</keyword>
<gene>
    <name evidence="5" type="ORF">P4R38_19755</name>
</gene>
<comment type="similarity">
    <text evidence="1">Belongs to the low molecular weight phosphotyrosine protein phosphatase family.</text>
</comment>
<dbReference type="Gene3D" id="3.40.50.2300">
    <property type="match status" value="1"/>
</dbReference>
<keyword evidence="3" id="KW-0904">Protein phosphatase</keyword>
<dbReference type="InterPro" id="IPR023485">
    <property type="entry name" value="Ptyr_pPase"/>
</dbReference>
<feature type="domain" description="Phosphotyrosine protein phosphatase I" evidence="4">
    <location>
        <begin position="3"/>
        <end position="176"/>
    </location>
</feature>
<dbReference type="PRINTS" id="PR00719">
    <property type="entry name" value="LMWPTPASE"/>
</dbReference>
<dbReference type="InterPro" id="IPR050438">
    <property type="entry name" value="LMW_PTPase"/>
</dbReference>
<dbReference type="SUPFAM" id="SSF52788">
    <property type="entry name" value="Phosphotyrosine protein phosphatases I"/>
    <property type="match status" value="1"/>
</dbReference>
<dbReference type="InterPro" id="IPR036196">
    <property type="entry name" value="Ptyr_pPase_sf"/>
</dbReference>
<keyword evidence="2" id="KW-0378">Hydrolase</keyword>
<dbReference type="SMART" id="SM00226">
    <property type="entry name" value="LMWPc"/>
    <property type="match status" value="1"/>
</dbReference>
<evidence type="ECO:0000313" key="5">
    <source>
        <dbReference type="EMBL" id="MDF8266492.1"/>
    </source>
</evidence>
<sequence length="187" mass="20082">MSATVLVLCTANRCRSPYAAAVLQRALDERGVRATVRSAGFLLSGQPVPETGVRTLRRRGYDLSEHLSTRLTPALLQHSDLVVTMARSHVREVTAQEPSAWPRTFTLTELATLAPADRPSAEEDVPAWTSRVGAARPAGAALGDEGDVLDPIGRRRGAWKAMADQIEHGASAAVDALAPALRRQVRT</sequence>
<dbReference type="Proteomes" id="UP001528912">
    <property type="component" value="Unassembled WGS sequence"/>
</dbReference>
<name>A0ABT6CDK1_9MICO</name>
<accession>A0ABT6CDK1</accession>
<dbReference type="PANTHER" id="PTHR11717">
    <property type="entry name" value="LOW MOLECULAR WEIGHT PROTEIN TYROSINE PHOSPHATASE"/>
    <property type="match status" value="1"/>
</dbReference>